<evidence type="ECO:0000256" key="1">
    <source>
        <dbReference type="SAM" id="SignalP"/>
    </source>
</evidence>
<comment type="caution">
    <text evidence="2">The sequence shown here is derived from an EMBL/GenBank/DDBJ whole genome shotgun (WGS) entry which is preliminary data.</text>
</comment>
<gene>
    <name evidence="2" type="ORF">QM524_22445</name>
</gene>
<organism evidence="2 3">
    <name type="scientific">Flectobacillus roseus</name>
    <dbReference type="NCBI Taxonomy" id="502259"/>
    <lineage>
        <taxon>Bacteria</taxon>
        <taxon>Pseudomonadati</taxon>
        <taxon>Bacteroidota</taxon>
        <taxon>Cytophagia</taxon>
        <taxon>Cytophagales</taxon>
        <taxon>Flectobacillaceae</taxon>
        <taxon>Flectobacillus</taxon>
    </lineage>
</organism>
<dbReference type="RefSeq" id="WP_283346332.1">
    <property type="nucleotide sequence ID" value="NZ_JASHIF010000024.1"/>
</dbReference>
<evidence type="ECO:0000313" key="3">
    <source>
        <dbReference type="Proteomes" id="UP001236507"/>
    </source>
</evidence>
<protein>
    <submittedName>
        <fullName evidence="2">Uncharacterized protein</fullName>
    </submittedName>
</protein>
<accession>A0ABT6YEQ9</accession>
<keyword evidence="3" id="KW-1185">Reference proteome</keyword>
<proteinExistence type="predicted"/>
<dbReference type="EMBL" id="JASHIF010000024">
    <property type="protein sequence ID" value="MDI9862000.1"/>
    <property type="molecule type" value="Genomic_DNA"/>
</dbReference>
<evidence type="ECO:0000313" key="2">
    <source>
        <dbReference type="EMBL" id="MDI9862000.1"/>
    </source>
</evidence>
<sequence>MNTPKKIFLLLFSFTSFNSFTQTISIPSPWKINNVSKYELQQQNIGGIYGEDHIEQSLKTFQIKVIKEFPKPNAGFLVEWKYLSYITAATDTLEESCPIIDKKFLLQTPIFIRVDQKGTYQGLADKLDLQKKYMAFYAKSIKEGSAPFCMDMLKSNMARGNSFSDIFDAIVPEIQRFFTAFSLLPCDEKGESVDTTEKFKSAGGAVTEVPKTFRLKPEIIGNDLKVSFEMKVSEKEYKKMFETNTRKAWDDEGFSTTDSSRIRLEEKLAAFQPKNRQKLEATFNKTDGSLSSFEFIVDEWLMMKGGETQKYFFKKQ</sequence>
<feature type="chain" id="PRO_5045329224" evidence="1">
    <location>
        <begin position="22"/>
        <end position="316"/>
    </location>
</feature>
<name>A0ABT6YEQ9_9BACT</name>
<dbReference type="Proteomes" id="UP001236507">
    <property type="component" value="Unassembled WGS sequence"/>
</dbReference>
<reference evidence="2 3" key="1">
    <citation type="submission" date="2023-05" db="EMBL/GenBank/DDBJ databases">
        <title>Novel species of genus Flectobacillus isolated from stream in China.</title>
        <authorList>
            <person name="Lu H."/>
        </authorList>
    </citation>
    <scope>NUCLEOTIDE SEQUENCE [LARGE SCALE GENOMIC DNA]</scope>
    <source>
        <strain evidence="2 3">KCTC 42575</strain>
    </source>
</reference>
<keyword evidence="1" id="KW-0732">Signal</keyword>
<feature type="signal peptide" evidence="1">
    <location>
        <begin position="1"/>
        <end position="21"/>
    </location>
</feature>